<evidence type="ECO:0000313" key="2">
    <source>
        <dbReference type="EMBL" id="MFC5583692.1"/>
    </source>
</evidence>
<evidence type="ECO:0000256" key="1">
    <source>
        <dbReference type="SAM" id="Phobius"/>
    </source>
</evidence>
<proteinExistence type="predicted"/>
<dbReference type="RefSeq" id="WP_223020441.1">
    <property type="nucleotide sequence ID" value="NZ_CP078143.1"/>
</dbReference>
<sequence length="57" mass="6448">MYLDFLNTLALVISFVVLSTAVVEFLSRMISRIYLSGRPSRLLNGRPSRLAREHPAV</sequence>
<comment type="caution">
    <text evidence="2">The sequence shown here is derived from an EMBL/GenBank/DDBJ whole genome shotgun (WGS) entry which is preliminary data.</text>
</comment>
<keyword evidence="3" id="KW-1185">Reference proteome</keyword>
<dbReference type="Proteomes" id="UP001596107">
    <property type="component" value="Unassembled WGS sequence"/>
</dbReference>
<reference evidence="3" key="1">
    <citation type="journal article" date="2019" name="Int. J. Syst. Evol. Microbiol.">
        <title>The Global Catalogue of Microorganisms (GCM) 10K type strain sequencing project: providing services to taxonomists for standard genome sequencing and annotation.</title>
        <authorList>
            <consortium name="The Broad Institute Genomics Platform"/>
            <consortium name="The Broad Institute Genome Sequencing Center for Infectious Disease"/>
            <person name="Wu L."/>
            <person name="Ma J."/>
        </authorList>
    </citation>
    <scope>NUCLEOTIDE SEQUENCE [LARGE SCALE GENOMIC DNA]</scope>
    <source>
        <strain evidence="3">JCM 3366</strain>
    </source>
</reference>
<keyword evidence="1" id="KW-1133">Transmembrane helix</keyword>
<gene>
    <name evidence="2" type="ORF">ACFPOD_01075</name>
</gene>
<dbReference type="EMBL" id="JBHSNB010000001">
    <property type="protein sequence ID" value="MFC5583692.1"/>
    <property type="molecule type" value="Genomic_DNA"/>
</dbReference>
<protein>
    <submittedName>
        <fullName evidence="2">Uncharacterized protein</fullName>
    </submittedName>
</protein>
<name>A0ABW0T3H3_9HYPH</name>
<keyword evidence="1" id="KW-0812">Transmembrane</keyword>
<feature type="transmembrane region" description="Helical" evidence="1">
    <location>
        <begin position="6"/>
        <end position="26"/>
    </location>
</feature>
<evidence type="ECO:0000313" key="3">
    <source>
        <dbReference type="Proteomes" id="UP001596107"/>
    </source>
</evidence>
<organism evidence="2 3">
    <name type="scientific">Nitratireductor kimnyeongensis</name>
    <dbReference type="NCBI Taxonomy" id="430679"/>
    <lineage>
        <taxon>Bacteria</taxon>
        <taxon>Pseudomonadati</taxon>
        <taxon>Pseudomonadota</taxon>
        <taxon>Alphaproteobacteria</taxon>
        <taxon>Hyphomicrobiales</taxon>
        <taxon>Phyllobacteriaceae</taxon>
        <taxon>Nitratireductor</taxon>
    </lineage>
</organism>
<accession>A0ABW0T3H3</accession>
<keyword evidence="1" id="KW-0472">Membrane</keyword>